<keyword evidence="7" id="KW-0862">Zinc</keyword>
<keyword evidence="10" id="KW-1185">Reference proteome</keyword>
<dbReference type="InterPro" id="IPR045089">
    <property type="entry name" value="PGGT1B-like"/>
</dbReference>
<evidence type="ECO:0000313" key="9">
    <source>
        <dbReference type="EMBL" id="CAD6255427.1"/>
    </source>
</evidence>
<evidence type="ECO:0000256" key="4">
    <source>
        <dbReference type="ARBA" id="ARBA00022679"/>
    </source>
</evidence>
<dbReference type="SUPFAM" id="SSF51726">
    <property type="entry name" value="UROD/MetE-like"/>
    <property type="match status" value="1"/>
</dbReference>
<protein>
    <recommendedName>
        <fullName evidence="8">Prenyltransferase alpha-alpha toroid domain-containing protein</fullName>
    </recommendedName>
</protein>
<comment type="caution">
    <text evidence="9">The sequence shown here is derived from an EMBL/GenBank/DDBJ whole genome shotgun (WGS) entry which is preliminary data.</text>
</comment>
<dbReference type="InterPro" id="IPR008930">
    <property type="entry name" value="Terpenoid_cyclase/PrenylTrfase"/>
</dbReference>
<dbReference type="GO" id="GO:0003871">
    <property type="term" value="F:5-methyltetrahydropteroyltriglutamate-homocysteine S-methyltransferase activity"/>
    <property type="evidence" value="ECO:0007669"/>
    <property type="project" value="InterPro"/>
</dbReference>
<dbReference type="GO" id="GO:0008652">
    <property type="term" value="P:amino acid biosynthetic process"/>
    <property type="evidence" value="ECO:0007669"/>
    <property type="project" value="InterPro"/>
</dbReference>
<dbReference type="Gene3D" id="3.20.20.210">
    <property type="match status" value="1"/>
</dbReference>
<accession>A0A811QHT6</accession>
<evidence type="ECO:0000256" key="5">
    <source>
        <dbReference type="ARBA" id="ARBA00022723"/>
    </source>
</evidence>
<dbReference type="InterPro" id="IPR001330">
    <property type="entry name" value="Prenyltrans"/>
</dbReference>
<comment type="cofactor">
    <cofactor evidence="1">
        <name>Zn(2+)</name>
        <dbReference type="ChEBI" id="CHEBI:29105"/>
    </cofactor>
</comment>
<dbReference type="PANTHER" id="PTHR11774:SF6">
    <property type="entry name" value="PROTEIN FARNESYLTRANSFERASE SUBUNIT BETA"/>
    <property type="match status" value="1"/>
</dbReference>
<dbReference type="SUPFAM" id="SSF48239">
    <property type="entry name" value="Terpenoid cyclases/Protein prenyltransferases"/>
    <property type="match status" value="1"/>
</dbReference>
<evidence type="ECO:0000259" key="8">
    <source>
        <dbReference type="Pfam" id="PF00432"/>
    </source>
</evidence>
<dbReference type="PANTHER" id="PTHR11774">
    <property type="entry name" value="GERANYLGERANYL TRANSFERASE TYPE BETA SUBUNIT"/>
    <property type="match status" value="1"/>
</dbReference>
<keyword evidence="4" id="KW-0808">Transferase</keyword>
<evidence type="ECO:0000256" key="7">
    <source>
        <dbReference type="ARBA" id="ARBA00022833"/>
    </source>
</evidence>
<dbReference type="GO" id="GO:0005965">
    <property type="term" value="C:protein farnesyltransferase complex"/>
    <property type="evidence" value="ECO:0007669"/>
    <property type="project" value="TreeGrafter"/>
</dbReference>
<dbReference type="GO" id="GO:0008270">
    <property type="term" value="F:zinc ion binding"/>
    <property type="evidence" value="ECO:0007669"/>
    <property type="project" value="InterPro"/>
</dbReference>
<keyword evidence="5" id="KW-0479">Metal-binding</keyword>
<keyword evidence="3" id="KW-0637">Prenyltransferase</keyword>
<dbReference type="GO" id="GO:0004660">
    <property type="term" value="F:protein farnesyltransferase activity"/>
    <property type="evidence" value="ECO:0007669"/>
    <property type="project" value="TreeGrafter"/>
</dbReference>
<reference evidence="9" key="1">
    <citation type="submission" date="2020-10" db="EMBL/GenBank/DDBJ databases">
        <authorList>
            <person name="Han B."/>
            <person name="Lu T."/>
            <person name="Zhao Q."/>
            <person name="Huang X."/>
            <person name="Zhao Y."/>
        </authorList>
    </citation>
    <scope>NUCLEOTIDE SEQUENCE</scope>
</reference>
<dbReference type="InterPro" id="IPR038071">
    <property type="entry name" value="UROD/MetE-like_sf"/>
</dbReference>
<organism evidence="9 10">
    <name type="scientific">Miscanthus lutarioriparius</name>
    <dbReference type="NCBI Taxonomy" id="422564"/>
    <lineage>
        <taxon>Eukaryota</taxon>
        <taxon>Viridiplantae</taxon>
        <taxon>Streptophyta</taxon>
        <taxon>Embryophyta</taxon>
        <taxon>Tracheophyta</taxon>
        <taxon>Spermatophyta</taxon>
        <taxon>Magnoliopsida</taxon>
        <taxon>Liliopsida</taxon>
        <taxon>Poales</taxon>
        <taxon>Poaceae</taxon>
        <taxon>PACMAD clade</taxon>
        <taxon>Panicoideae</taxon>
        <taxon>Andropogonodae</taxon>
        <taxon>Andropogoneae</taxon>
        <taxon>Saccharinae</taxon>
        <taxon>Miscanthus</taxon>
    </lineage>
</organism>
<sequence>MVHPLALLDEALDDDLENDIIDFLARCQDKDGGYSGGPGQLPHLATTYAAVNTLVTIGSERALSSINRDNLYKFMFRMKDVSGAFRMHDGGEIDVRASYTTISVASLVNILDVELAKGVGDFIASCQTYEGGIAGEPYAEARGGHFIVPELGPSTKFTYASHKAVSEYKEAKALGIDTVPVLVGLVSYLLLSKPANGVEKSFSLLSLLGSILPIYKEVVSELKAAGASWI</sequence>
<proteinExistence type="inferred from homology"/>
<feature type="domain" description="Prenyltransferase alpha-alpha toroid" evidence="8">
    <location>
        <begin position="2"/>
        <end position="145"/>
    </location>
</feature>
<dbReference type="AlphaFoldDB" id="A0A811QHT6"/>
<dbReference type="OrthoDB" id="10261146at2759"/>
<name>A0A811QHT6_9POAL</name>
<evidence type="ECO:0000313" key="10">
    <source>
        <dbReference type="Proteomes" id="UP000604825"/>
    </source>
</evidence>
<evidence type="ECO:0000256" key="1">
    <source>
        <dbReference type="ARBA" id="ARBA00001947"/>
    </source>
</evidence>
<comment type="similarity">
    <text evidence="2">Belongs to the protein prenyltransferase subunit beta family.</text>
</comment>
<keyword evidence="6" id="KW-0677">Repeat</keyword>
<dbReference type="Pfam" id="PF00432">
    <property type="entry name" value="Prenyltrans"/>
    <property type="match status" value="1"/>
</dbReference>
<gene>
    <name evidence="9" type="ORF">NCGR_LOCUS38972</name>
</gene>
<evidence type="ECO:0000256" key="3">
    <source>
        <dbReference type="ARBA" id="ARBA00022602"/>
    </source>
</evidence>
<dbReference type="Gene3D" id="1.50.10.20">
    <property type="match status" value="1"/>
</dbReference>
<evidence type="ECO:0000256" key="2">
    <source>
        <dbReference type="ARBA" id="ARBA00010497"/>
    </source>
</evidence>
<dbReference type="EMBL" id="CAJGYO010000010">
    <property type="protein sequence ID" value="CAD6255427.1"/>
    <property type="molecule type" value="Genomic_DNA"/>
</dbReference>
<dbReference type="Proteomes" id="UP000604825">
    <property type="component" value="Unassembled WGS sequence"/>
</dbReference>
<evidence type="ECO:0000256" key="6">
    <source>
        <dbReference type="ARBA" id="ARBA00022737"/>
    </source>
</evidence>